<dbReference type="InterPro" id="IPR002110">
    <property type="entry name" value="Ankyrin_rpt"/>
</dbReference>
<keyword evidence="6" id="KW-1185">Reference proteome</keyword>
<proteinExistence type="predicted"/>
<keyword evidence="2" id="KW-0040">ANK repeat</keyword>
<evidence type="ECO:0000256" key="1">
    <source>
        <dbReference type="ARBA" id="ARBA00022737"/>
    </source>
</evidence>
<evidence type="ECO:0000259" key="4">
    <source>
        <dbReference type="Pfam" id="PF24883"/>
    </source>
</evidence>
<accession>A0A8H6N8F0</accession>
<evidence type="ECO:0000313" key="6">
    <source>
        <dbReference type="Proteomes" id="UP000654918"/>
    </source>
</evidence>
<keyword evidence="1" id="KW-0677">Repeat</keyword>
<dbReference type="Proteomes" id="UP000654918">
    <property type="component" value="Unassembled WGS sequence"/>
</dbReference>
<dbReference type="InterPro" id="IPR056884">
    <property type="entry name" value="NPHP3-like_N"/>
</dbReference>
<dbReference type="Gene3D" id="1.25.40.20">
    <property type="entry name" value="Ankyrin repeat-containing domain"/>
    <property type="match status" value="1"/>
</dbReference>
<gene>
    <name evidence="5" type="ORF">CPLU01_11055</name>
</gene>
<reference evidence="5" key="1">
    <citation type="journal article" date="2020" name="Phytopathology">
        <title>Genome Sequence Resources of Colletotrichum truncatum, C. plurivorum, C. musicola, and C. sojae: Four Species Pathogenic to Soybean (Glycine max).</title>
        <authorList>
            <person name="Rogerio F."/>
            <person name="Boufleur T.R."/>
            <person name="Ciampi-Guillardi M."/>
            <person name="Sukno S.A."/>
            <person name="Thon M.R."/>
            <person name="Massola Junior N.S."/>
            <person name="Baroncelli R."/>
        </authorList>
    </citation>
    <scope>NUCLEOTIDE SEQUENCE</scope>
    <source>
        <strain evidence="5">LFN00145</strain>
    </source>
</reference>
<dbReference type="EMBL" id="WIGO01000200">
    <property type="protein sequence ID" value="KAF6824059.1"/>
    <property type="molecule type" value="Genomic_DNA"/>
</dbReference>
<name>A0A8H6N8F0_9PEZI</name>
<comment type="caution">
    <text evidence="5">The sequence shown here is derived from an EMBL/GenBank/DDBJ whole genome shotgun (WGS) entry which is preliminary data.</text>
</comment>
<evidence type="ECO:0000313" key="5">
    <source>
        <dbReference type="EMBL" id="KAF6824059.1"/>
    </source>
</evidence>
<feature type="domain" description="Nephrocystin 3-like N-terminal" evidence="4">
    <location>
        <begin position="305"/>
        <end position="393"/>
    </location>
</feature>
<evidence type="ECO:0000256" key="2">
    <source>
        <dbReference type="PROSITE-ProRule" id="PRU00023"/>
    </source>
</evidence>
<protein>
    <recommendedName>
        <fullName evidence="4">Nephrocystin 3-like N-terminal domain-containing protein</fullName>
    </recommendedName>
</protein>
<dbReference type="AlphaFoldDB" id="A0A8H6N8F0"/>
<dbReference type="PANTHER" id="PTHR10039">
    <property type="entry name" value="AMELOGENIN"/>
    <property type="match status" value="1"/>
</dbReference>
<dbReference type="PROSITE" id="PS50088">
    <property type="entry name" value="ANK_REPEAT"/>
    <property type="match status" value="1"/>
</dbReference>
<dbReference type="SUPFAM" id="SSF52540">
    <property type="entry name" value="P-loop containing nucleoside triphosphate hydrolases"/>
    <property type="match status" value="1"/>
</dbReference>
<dbReference type="SUPFAM" id="SSF48403">
    <property type="entry name" value="Ankyrin repeat"/>
    <property type="match status" value="1"/>
</dbReference>
<feature type="region of interest" description="Disordered" evidence="3">
    <location>
        <begin position="1"/>
        <end position="33"/>
    </location>
</feature>
<dbReference type="Pfam" id="PF24883">
    <property type="entry name" value="NPHP3_N"/>
    <property type="match status" value="1"/>
</dbReference>
<dbReference type="Gene3D" id="3.40.50.300">
    <property type="entry name" value="P-loop containing nucleotide triphosphate hydrolases"/>
    <property type="match status" value="1"/>
</dbReference>
<dbReference type="InterPro" id="IPR027417">
    <property type="entry name" value="P-loop_NTPase"/>
</dbReference>
<feature type="repeat" description="ANK" evidence="2">
    <location>
        <begin position="978"/>
        <end position="1010"/>
    </location>
</feature>
<evidence type="ECO:0000256" key="3">
    <source>
        <dbReference type="SAM" id="MobiDB-lite"/>
    </source>
</evidence>
<dbReference type="PANTHER" id="PTHR10039:SF15">
    <property type="entry name" value="NACHT DOMAIN-CONTAINING PROTEIN"/>
    <property type="match status" value="1"/>
</dbReference>
<sequence>MTTTGPGSGDRLPRPGITTTLPTPPMSSPGCYTDGDESAPKLLGCWELAFQRLSDKDRGLIEAMAAEECAQSFVSGMPSPTSVPQLEQLIELTKAKLEYCDKKAWKVPIPGGHQVILRDIAAKIVGWLDTFKAVGDTAVQYDPVSAALPWAAVRFFIQVAVNERDQMHHLLTVVEAVTRISSRCRVYELVYPPESLPEDSTRALHAIIKFQKMQEMVKEITDQEVALRAVTATCEAFRIANIDSISNELTQVLKRFEAPLARFDRKVTDLMEYATNEEQRELLEWISPVYFGSHHEEVHDLRTPDTCNWLLRDTQFKEWHSSSSSSCLLLYGIPGAGKTFLTSRVIDWVQETLSYQPSNEAFAYFYCKRDMKYRNDPVHVLRSYVRQLSTSADYSHPGYINKTQLVRDSSKPVKVFISSRINVDIMEHFKSTPTIQISATNNKDDIAEFVNTEIKKHPRWFRMPASQQEEIKSTLLMHSDGMFQWDALQIKQLLELRTASAIRDRIGKLPLTLKDAYDEIYLKIASLHAYEKQLAIRTFQWVMCARRPLTTEELLGAISVDPSLADVDIAALEIPEVDENDILEFCQSLVVYQHQPGEFGQGYKTWSFSHLSVIEYLETNHFGLLEAHCNAACTSLTILEAVFKGYSYEEPQRFEKEQPNQQYDYGPNPKATERMMEELLGLAFFPRKYGYTRKILRRNSGGLSYLQFDYHPRTVPKMIQDQLAPEFSSYARFTHYSMDLWWWHVLYVEREANSSVEPRLHHRLTSFLGHPSQGSEAYDAWIHYMPAMDLGIDTHEFFKTCWIPLVHNKGFIWNEPMRPLHLAGILSLRNLMSVWWNDPNLDMDQTMSLRPVSGTTRNSRPGHLETLWPLISIVAPNPNTQLLRHLVCTRGIDYACLDQPNEHVVTPLWAAAISTSPSPLRFLLQHVSDVHVNGPQTSMWPLPLGAAVCYGTEEAVQLLLEAGATPNLPATETKRYPNGEIFLGEAAQRRGLNIVKLLVGAGADVNADAGVEIGSALAGARTTEIQEFLISAGADVNKVLSGPFRSAIEAAAYGKSTGHVWRLLEAGADHSSPSCSRYSTPLTAVVVSVIVNTTFESHDGYCSALDACFHFMFRHHRDARNLEHFYLCYKWMDLLIRHGAVWRGRIEEWKSMAGARLNMNSSAISEDENDTVLWKKSWTALLARYQSTTE</sequence>
<organism evidence="5 6">
    <name type="scientific">Colletotrichum plurivorum</name>
    <dbReference type="NCBI Taxonomy" id="2175906"/>
    <lineage>
        <taxon>Eukaryota</taxon>
        <taxon>Fungi</taxon>
        <taxon>Dikarya</taxon>
        <taxon>Ascomycota</taxon>
        <taxon>Pezizomycotina</taxon>
        <taxon>Sordariomycetes</taxon>
        <taxon>Hypocreomycetidae</taxon>
        <taxon>Glomerellales</taxon>
        <taxon>Glomerellaceae</taxon>
        <taxon>Colletotrichum</taxon>
        <taxon>Colletotrichum orchidearum species complex</taxon>
    </lineage>
</organism>
<dbReference type="InterPro" id="IPR036770">
    <property type="entry name" value="Ankyrin_rpt-contain_sf"/>
</dbReference>
<dbReference type="SMART" id="SM00248">
    <property type="entry name" value="ANK"/>
    <property type="match status" value="3"/>
</dbReference>